<keyword evidence="1" id="KW-0472">Membrane</keyword>
<dbReference type="EMBL" id="GEDG01033068">
    <property type="protein sequence ID" value="JAP10467.1"/>
    <property type="molecule type" value="Transcribed_RNA"/>
</dbReference>
<sequence>LFTVVEQGSSLVWSIYLFLLSSIFYHYASILLRFDFITTVVSFTLVIFNICTVSTSRSSIFSSQLLLFHFF</sequence>
<dbReference type="AlphaFoldDB" id="A0A0V0GRC0"/>
<feature type="transmembrane region" description="Helical" evidence="1">
    <location>
        <begin position="12"/>
        <end position="30"/>
    </location>
</feature>
<evidence type="ECO:0000313" key="2">
    <source>
        <dbReference type="EMBL" id="JAP10467.1"/>
    </source>
</evidence>
<keyword evidence="1" id="KW-1133">Transmembrane helix</keyword>
<evidence type="ECO:0000256" key="1">
    <source>
        <dbReference type="SAM" id="Phobius"/>
    </source>
</evidence>
<organism evidence="2">
    <name type="scientific">Solanum chacoense</name>
    <name type="common">Chaco potato</name>
    <dbReference type="NCBI Taxonomy" id="4108"/>
    <lineage>
        <taxon>Eukaryota</taxon>
        <taxon>Viridiplantae</taxon>
        <taxon>Streptophyta</taxon>
        <taxon>Embryophyta</taxon>
        <taxon>Tracheophyta</taxon>
        <taxon>Spermatophyta</taxon>
        <taxon>Magnoliopsida</taxon>
        <taxon>eudicotyledons</taxon>
        <taxon>Gunneridae</taxon>
        <taxon>Pentapetalae</taxon>
        <taxon>asterids</taxon>
        <taxon>lamiids</taxon>
        <taxon>Solanales</taxon>
        <taxon>Solanaceae</taxon>
        <taxon>Solanoideae</taxon>
        <taxon>Solaneae</taxon>
        <taxon>Solanum</taxon>
    </lineage>
</organism>
<keyword evidence="1" id="KW-0812">Transmembrane</keyword>
<reference evidence="2" key="1">
    <citation type="submission" date="2015-12" db="EMBL/GenBank/DDBJ databases">
        <title>Gene expression during late stages of embryo sac development: a critical building block for successful pollen-pistil interactions.</title>
        <authorList>
            <person name="Liu Y."/>
            <person name="Joly V."/>
            <person name="Sabar M."/>
            <person name="Matton D.P."/>
        </authorList>
    </citation>
    <scope>NUCLEOTIDE SEQUENCE</scope>
</reference>
<feature type="non-terminal residue" evidence="2">
    <location>
        <position position="1"/>
    </location>
</feature>
<protein>
    <submittedName>
        <fullName evidence="2">Putative ovule protein</fullName>
    </submittedName>
</protein>
<accession>A0A0V0GRC0</accession>
<proteinExistence type="predicted"/>
<feature type="transmembrane region" description="Helical" evidence="1">
    <location>
        <begin position="36"/>
        <end position="55"/>
    </location>
</feature>
<name>A0A0V0GRC0_SOLCH</name>